<dbReference type="InterPro" id="IPR016024">
    <property type="entry name" value="ARM-type_fold"/>
</dbReference>
<dbReference type="EnsemblMetazoa" id="PHUM284890-RA">
    <property type="protein sequence ID" value="PHUM284890-PA"/>
    <property type="gene ID" value="PHUM284890"/>
</dbReference>
<dbReference type="GO" id="GO:0005654">
    <property type="term" value="C:nucleoplasm"/>
    <property type="evidence" value="ECO:0007669"/>
    <property type="project" value="TreeGrafter"/>
</dbReference>
<dbReference type="GO" id="GO:0042393">
    <property type="term" value="F:histone binding"/>
    <property type="evidence" value="ECO:0007669"/>
    <property type="project" value="TreeGrafter"/>
</dbReference>
<dbReference type="Proteomes" id="UP000009046">
    <property type="component" value="Unassembled WGS sequence"/>
</dbReference>
<keyword evidence="3" id="KW-0539">Nucleus</keyword>
<evidence type="ECO:0000313" key="6">
    <source>
        <dbReference type="EnsemblMetazoa" id="PHUM284890-PA"/>
    </source>
</evidence>
<dbReference type="GeneID" id="8229515"/>
<name>E0VL97_PEDHC</name>
<reference evidence="6" key="3">
    <citation type="submission" date="2021-02" db="UniProtKB">
        <authorList>
            <consortium name="EnsemblMetazoa"/>
        </authorList>
    </citation>
    <scope>IDENTIFICATION</scope>
    <source>
        <strain evidence="6">USDA</strain>
    </source>
</reference>
<feature type="region of interest" description="Disordered" evidence="4">
    <location>
        <begin position="660"/>
        <end position="791"/>
    </location>
</feature>
<feature type="compositionally biased region" description="Basic and acidic residues" evidence="4">
    <location>
        <begin position="40"/>
        <end position="50"/>
    </location>
</feature>
<feature type="region of interest" description="Disordered" evidence="4">
    <location>
        <begin position="116"/>
        <end position="141"/>
    </location>
</feature>
<feature type="compositionally biased region" description="Basic and acidic residues" evidence="4">
    <location>
        <begin position="700"/>
        <end position="709"/>
    </location>
</feature>
<evidence type="ECO:0000313" key="7">
    <source>
        <dbReference type="Proteomes" id="UP000009046"/>
    </source>
</evidence>
<feature type="compositionally biased region" description="Basic and acidic residues" evidence="4">
    <location>
        <begin position="125"/>
        <end position="136"/>
    </location>
</feature>
<accession>E0VL97</accession>
<dbReference type="OrthoDB" id="10266662at2759"/>
<organism>
    <name type="scientific">Pediculus humanus subsp. corporis</name>
    <name type="common">Body louse</name>
    <dbReference type="NCBI Taxonomy" id="121224"/>
    <lineage>
        <taxon>Eukaryota</taxon>
        <taxon>Metazoa</taxon>
        <taxon>Ecdysozoa</taxon>
        <taxon>Arthropoda</taxon>
        <taxon>Hexapoda</taxon>
        <taxon>Insecta</taxon>
        <taxon>Pterygota</taxon>
        <taxon>Neoptera</taxon>
        <taxon>Paraneoptera</taxon>
        <taxon>Psocodea</taxon>
        <taxon>Troctomorpha</taxon>
        <taxon>Phthiraptera</taxon>
        <taxon>Anoplura</taxon>
        <taxon>Pediculidae</taxon>
        <taxon>Pediculus</taxon>
    </lineage>
</organism>
<dbReference type="HOGENOM" id="CLU_011272_1_1_1"/>
<dbReference type="eggNOG" id="KOG2256">
    <property type="taxonomic scope" value="Eukaryota"/>
</dbReference>
<dbReference type="PANTHER" id="PTHR12687:SF4">
    <property type="entry name" value="NUCLEOLAR COMPLEX PROTEIN 2 HOMOLOG"/>
    <property type="match status" value="1"/>
</dbReference>
<evidence type="ECO:0000256" key="2">
    <source>
        <dbReference type="ARBA" id="ARBA00005907"/>
    </source>
</evidence>
<comment type="similarity">
    <text evidence="2">Belongs to the NOC2 family.</text>
</comment>
<evidence type="ECO:0000256" key="4">
    <source>
        <dbReference type="SAM" id="MobiDB-lite"/>
    </source>
</evidence>
<feature type="compositionally biased region" description="Basic residues" evidence="4">
    <location>
        <begin position="1"/>
        <end position="21"/>
    </location>
</feature>
<dbReference type="GO" id="GO:0003714">
    <property type="term" value="F:transcription corepressor activity"/>
    <property type="evidence" value="ECO:0007669"/>
    <property type="project" value="TreeGrafter"/>
</dbReference>
<sequence length="791" mass="91191">MKDKLKKVKKPVKLLKTKKKKMSDLKSPKLASMKKKLNKKKDGLVNKKWNDDDDDDDMINENESFEDENDKNENDSDPESIDSNEFESHKKNLMNLKQSDPEFYKYLQENDENLLNFNDSDVESDDAKESVHKPPDELEIASDDSDYELDPEVAKTRKEKSNKITLEKVAELQKKLKTRCQVPDLRDVSEAFRAALASVSPGNDNTSVYKVEGGVVFNSIIRMCVSDFLPAIKKFLRIKDLNVNPSKCRNWNKIKPLVKNYLFDLVEICSVTSPNMLRVLLKHIHQWCPFIVCFPIASSKFLKRIIQLWATDEDVIRVLAFLCILRLSNLRPSLLQKALKVMHMTYVRNTKFVTPSSLPGINFMRQSLCEMFALDNTISYHMVFLYIRQLAIHLRSAITQKKKEAYKMVYSWAYISSLHLWADLFGIVPKDSPLNSLIYPLVQIIIGTIKLVPSAAYYPLRFHCCKILINIRSKCDVFIPILPYLLEILRDYNFKREHKKLTVKPLDFTCLLRCSKLQMKENGFKDAIIENIYSLLMEYLATECHRVSFPDVTVPAVIQIKKFLKTCKYTNYNKKLKSIVDKISENSKFIEGERKKVNLKINDLKGVDAVEAGIRAKGTPFSKFYESWKKIHVQQQARKITSNQTLGDFKLPVLKKLEKKKNKTDKSSEGPPVLFPSDESDNDDVTFDEELEPPKKKRKGGEGGKGDGKKNKKMKMKGSEEEEEEEDDGDEESGEFDNDNDNEDADYDDDDDDDYDDNNDDNDYDIDDNGDSDNDDDGGDDIIQDLNYSDF</sequence>
<proteinExistence type="inferred from homology"/>
<dbReference type="PANTHER" id="PTHR12687">
    <property type="entry name" value="NUCLEOLAR COMPLEX 2 AND RAD4-RELATED"/>
    <property type="match status" value="1"/>
</dbReference>
<dbReference type="VEuPathDB" id="VectorBase:PHUM284890"/>
<dbReference type="CTD" id="8229515"/>
<dbReference type="EMBL" id="AAZO01003309">
    <property type="status" value="NOT_ANNOTATED_CDS"/>
    <property type="molecule type" value="Genomic_DNA"/>
</dbReference>
<dbReference type="FunCoup" id="E0VL97">
    <property type="interactions" value="1297"/>
</dbReference>
<dbReference type="RefSeq" id="XP_002426891.1">
    <property type="nucleotide sequence ID" value="XM_002426846.1"/>
</dbReference>
<dbReference type="Pfam" id="PF03715">
    <property type="entry name" value="Noc2"/>
    <property type="match status" value="1"/>
</dbReference>
<feature type="region of interest" description="Disordered" evidence="4">
    <location>
        <begin position="1"/>
        <end position="94"/>
    </location>
</feature>
<dbReference type="GO" id="GO:0000122">
    <property type="term" value="P:negative regulation of transcription by RNA polymerase II"/>
    <property type="evidence" value="ECO:0007669"/>
    <property type="project" value="TreeGrafter"/>
</dbReference>
<dbReference type="AlphaFoldDB" id="E0VL97"/>
<dbReference type="InterPro" id="IPR005343">
    <property type="entry name" value="Noc2"/>
</dbReference>
<protein>
    <submittedName>
        <fullName evidence="5 6">Uncharacterized protein</fullName>
    </submittedName>
</protein>
<dbReference type="OMA" id="GCLRYYL"/>
<evidence type="ECO:0000256" key="3">
    <source>
        <dbReference type="ARBA" id="ARBA00023242"/>
    </source>
</evidence>
<dbReference type="EMBL" id="DS235271">
    <property type="protein sequence ID" value="EEB14153.1"/>
    <property type="molecule type" value="Genomic_DNA"/>
</dbReference>
<dbReference type="GO" id="GO:0030690">
    <property type="term" value="C:Noc1p-Noc2p complex"/>
    <property type="evidence" value="ECO:0007669"/>
    <property type="project" value="TreeGrafter"/>
</dbReference>
<comment type="subcellular location">
    <subcellularLocation>
        <location evidence="1">Nucleus</location>
    </subcellularLocation>
</comment>
<dbReference type="GO" id="GO:0042273">
    <property type="term" value="P:ribosomal large subunit biogenesis"/>
    <property type="evidence" value="ECO:0007669"/>
    <property type="project" value="TreeGrafter"/>
</dbReference>
<dbReference type="STRING" id="121224.E0VL97"/>
<evidence type="ECO:0000313" key="5">
    <source>
        <dbReference type="EMBL" id="EEB14153.1"/>
    </source>
</evidence>
<reference evidence="5" key="2">
    <citation type="submission" date="2007-04" db="EMBL/GenBank/DDBJ databases">
        <title>The genome of the human body louse.</title>
        <authorList>
            <consortium name="The Human Body Louse Genome Consortium"/>
            <person name="Kirkness E."/>
            <person name="Walenz B."/>
            <person name="Hass B."/>
            <person name="Bruggner R."/>
            <person name="Strausberg R."/>
        </authorList>
    </citation>
    <scope>NUCLEOTIDE SEQUENCE</scope>
    <source>
        <strain evidence="5">USDA</strain>
    </source>
</reference>
<dbReference type="SUPFAM" id="SSF48371">
    <property type="entry name" value="ARM repeat"/>
    <property type="match status" value="1"/>
</dbReference>
<dbReference type="KEGG" id="phu:Phum_PHUM284890"/>
<gene>
    <name evidence="6" type="primary">8229515</name>
    <name evidence="5" type="ORF">Phum_PHUM284890</name>
</gene>
<reference evidence="5" key="1">
    <citation type="submission" date="2007-04" db="EMBL/GenBank/DDBJ databases">
        <title>Annotation of Pediculus humanus corporis strain USDA.</title>
        <authorList>
            <person name="Kirkness E."/>
            <person name="Hannick L."/>
            <person name="Hass B."/>
            <person name="Bruggner R."/>
            <person name="Lawson D."/>
            <person name="Bidwell S."/>
            <person name="Joardar V."/>
            <person name="Caler E."/>
            <person name="Walenz B."/>
            <person name="Inman J."/>
            <person name="Schobel S."/>
            <person name="Galinsky K."/>
            <person name="Amedeo P."/>
            <person name="Strausberg R."/>
        </authorList>
    </citation>
    <scope>NUCLEOTIDE SEQUENCE</scope>
    <source>
        <strain evidence="5">USDA</strain>
    </source>
</reference>
<keyword evidence="7" id="KW-1185">Reference proteome</keyword>
<feature type="compositionally biased region" description="Acidic residues" evidence="4">
    <location>
        <begin position="720"/>
        <end position="783"/>
    </location>
</feature>
<dbReference type="GO" id="GO:0030691">
    <property type="term" value="C:Noc2p-Noc3p complex"/>
    <property type="evidence" value="ECO:0007669"/>
    <property type="project" value="TreeGrafter"/>
</dbReference>
<evidence type="ECO:0000256" key="1">
    <source>
        <dbReference type="ARBA" id="ARBA00004123"/>
    </source>
</evidence>
<dbReference type="InParanoid" id="E0VL97"/>
<dbReference type="GO" id="GO:0005730">
    <property type="term" value="C:nucleolus"/>
    <property type="evidence" value="ECO:0007669"/>
    <property type="project" value="TreeGrafter"/>
</dbReference>
<feature type="compositionally biased region" description="Acidic residues" evidence="4">
    <location>
        <begin position="678"/>
        <end position="691"/>
    </location>
</feature>
<feature type="compositionally biased region" description="Acidic residues" evidence="4">
    <location>
        <begin position="51"/>
        <end position="85"/>
    </location>
</feature>